<protein>
    <submittedName>
        <fullName evidence="1">Uncharacterized protein</fullName>
    </submittedName>
</protein>
<reference evidence="1 2" key="1">
    <citation type="submission" date="2019-11" db="EMBL/GenBank/DDBJ databases">
        <title>Genome-resolved metagenomics to study the prevalence of co-infection and intraspecific heterogeneity among plant pathogen metapopulations.</title>
        <authorList>
            <person name="Newberry E."/>
            <person name="Bhandari R."/>
            <person name="Kemble J."/>
            <person name="Sikora E."/>
            <person name="Potnis N."/>
        </authorList>
    </citation>
    <scope>NUCLEOTIDE SEQUENCE [LARGE SCALE GENOMIC DNA]</scope>
    <source>
        <strain evidence="1">Xp_Tom_Tuscaloosa_18b</strain>
    </source>
</reference>
<comment type="caution">
    <text evidence="1">The sequence shown here is derived from an EMBL/GenBank/DDBJ whole genome shotgun (WGS) entry which is preliminary data.</text>
</comment>
<gene>
    <name evidence="1" type="ORF">G3W61_08135</name>
</gene>
<organism evidence="1 2">
    <name type="scientific">Xanthomonas perforans</name>
    <dbReference type="NCBI Taxonomy" id="442694"/>
    <lineage>
        <taxon>Bacteria</taxon>
        <taxon>Pseudomonadati</taxon>
        <taxon>Pseudomonadota</taxon>
        <taxon>Gammaproteobacteria</taxon>
        <taxon>Lysobacterales</taxon>
        <taxon>Lysobacteraceae</taxon>
        <taxon>Xanthomonas</taxon>
    </lineage>
</organism>
<evidence type="ECO:0000313" key="2">
    <source>
        <dbReference type="Proteomes" id="UP000471082"/>
    </source>
</evidence>
<evidence type="ECO:0000313" key="1">
    <source>
        <dbReference type="EMBL" id="NEL76221.1"/>
    </source>
</evidence>
<name>A0A6P0FI15_XANPE</name>
<proteinExistence type="predicted"/>
<accession>A0A6P0FI15</accession>
<dbReference type="AlphaFoldDB" id="A0A6P0FI15"/>
<dbReference type="EMBL" id="JAAGYU010000027">
    <property type="protein sequence ID" value="NEL76221.1"/>
    <property type="molecule type" value="Genomic_DNA"/>
</dbReference>
<dbReference type="Proteomes" id="UP000471082">
    <property type="component" value="Unassembled WGS sequence"/>
</dbReference>
<sequence>MYIQVLGVEVKGDFPKIKTSCGQLKSVMEAAFSPKTPIEKFMSPRGSLRYMDPLALWIAELAERSDVDVTGCGLNFIGLGATRHYFEVTRRFMAGEAFSPLAYSNRSCNAVAAQVSQLLGIKNGAAAYYANSFHNIFNVIKRRVQQKGPLLICGGRIRGASTPPCFYGPDQGVDYCYCLRISESKVKRPFQWHVSLEAGRKNPSGVGHYDNEECGFVPCSATSLGPLTPLILGVLYGANHQDSNIRVLGKDKTEIDLILINQEFNHGS</sequence>
<dbReference type="RefSeq" id="WP_128698126.1">
    <property type="nucleotide sequence ID" value="NZ_CP116309.1"/>
</dbReference>